<evidence type="ECO:0000256" key="18">
    <source>
        <dbReference type="ARBA" id="ARBA00048002"/>
    </source>
</evidence>
<comment type="catalytic activity">
    <reaction evidence="7">
        <text>8-oxo-dATP + H2O = 8-oxo-dAMP + diphosphate + H(+)</text>
        <dbReference type="Rhea" id="RHEA:65396"/>
        <dbReference type="ChEBI" id="CHEBI:15377"/>
        <dbReference type="ChEBI" id="CHEBI:15378"/>
        <dbReference type="ChEBI" id="CHEBI:33019"/>
        <dbReference type="ChEBI" id="CHEBI:71361"/>
        <dbReference type="ChEBI" id="CHEBI:172871"/>
    </reaction>
    <physiologicalReaction direction="left-to-right" evidence="7">
        <dbReference type="Rhea" id="RHEA:65397"/>
    </physiologicalReaction>
</comment>
<evidence type="ECO:0000256" key="13">
    <source>
        <dbReference type="ARBA" id="ARBA00029673"/>
    </source>
</evidence>
<dbReference type="SUPFAM" id="SSF55811">
    <property type="entry name" value="Nudix"/>
    <property type="match status" value="1"/>
</dbReference>
<evidence type="ECO:0000256" key="8">
    <source>
        <dbReference type="ARBA" id="ARBA00024459"/>
    </source>
</evidence>
<dbReference type="Gene3D" id="3.90.79.10">
    <property type="entry name" value="Nucleoside Triphosphate Pyrophosphohydrolase"/>
    <property type="match status" value="1"/>
</dbReference>
<evidence type="ECO:0000256" key="2">
    <source>
        <dbReference type="ARBA" id="ARBA00005582"/>
    </source>
</evidence>
<evidence type="ECO:0000256" key="21">
    <source>
        <dbReference type="ARBA" id="ARBA00053094"/>
    </source>
</evidence>
<sequence length="163" mass="17623">MMAARVALCFLLRASADGPEVLLGRKKRGFGLGKIVGLGGHLEEGESAAEAAARELFEEAGVTLVEGAMRPAGTVDFRFPARPEWDMECSMFTCTRWTGEIAESEEIEPAWYPASALPLTDMWQDADHWLPVVLSGVASDFLVVMAEDNETVAKFSVKGAGQD</sequence>
<dbReference type="PANTHER" id="PTHR43758:SF2">
    <property type="entry name" value="OXIDIZED PURINE NUCLEOSIDE TRIPHOSPHATE HYDROLASE"/>
    <property type="match status" value="1"/>
</dbReference>
<organism evidence="23 24">
    <name type="scientific">Sinomonas terrae</name>
    <dbReference type="NCBI Taxonomy" id="2908838"/>
    <lineage>
        <taxon>Bacteria</taxon>
        <taxon>Bacillati</taxon>
        <taxon>Actinomycetota</taxon>
        <taxon>Actinomycetes</taxon>
        <taxon>Micrococcales</taxon>
        <taxon>Micrococcaceae</taxon>
        <taxon>Sinomonas</taxon>
    </lineage>
</organism>
<evidence type="ECO:0000256" key="15">
    <source>
        <dbReference type="ARBA" id="ARBA00030682"/>
    </source>
</evidence>
<evidence type="ECO:0000256" key="14">
    <source>
        <dbReference type="ARBA" id="ARBA00030634"/>
    </source>
</evidence>
<dbReference type="PRINTS" id="PR01403">
    <property type="entry name" value="8OXTPHPHTASE"/>
</dbReference>
<evidence type="ECO:0000256" key="16">
    <source>
        <dbReference type="ARBA" id="ARBA00031927"/>
    </source>
</evidence>
<comment type="caution">
    <text evidence="23">The sequence shown here is derived from an EMBL/GenBank/DDBJ whole genome shotgun (WGS) entry which is preliminary data.</text>
</comment>
<comment type="similarity">
    <text evidence="2">Belongs to the Nudix hydrolase family.</text>
</comment>
<comment type="catalytic activity">
    <reaction evidence="9">
        <text>8-oxo-dGTP + H2O = 8-oxo-dGMP + diphosphate + H(+)</text>
        <dbReference type="Rhea" id="RHEA:31575"/>
        <dbReference type="ChEBI" id="CHEBI:15377"/>
        <dbReference type="ChEBI" id="CHEBI:15378"/>
        <dbReference type="ChEBI" id="CHEBI:33019"/>
        <dbReference type="ChEBI" id="CHEBI:63224"/>
        <dbReference type="ChEBI" id="CHEBI:77896"/>
    </reaction>
    <physiologicalReaction direction="left-to-right" evidence="9">
        <dbReference type="Rhea" id="RHEA:31576"/>
    </physiologicalReaction>
</comment>
<comment type="catalytic activity">
    <reaction evidence="10">
        <text>2-oxo-ATP + H2O = 2-oxo-AMP + diphosphate + H(+)</text>
        <dbReference type="Rhea" id="RHEA:67392"/>
        <dbReference type="ChEBI" id="CHEBI:15377"/>
        <dbReference type="ChEBI" id="CHEBI:15378"/>
        <dbReference type="ChEBI" id="CHEBI:33019"/>
        <dbReference type="ChEBI" id="CHEBI:71395"/>
        <dbReference type="ChEBI" id="CHEBI:172878"/>
    </reaction>
    <physiologicalReaction direction="left-to-right" evidence="10">
        <dbReference type="Rhea" id="RHEA:67393"/>
    </physiologicalReaction>
</comment>
<comment type="catalytic activity">
    <reaction evidence="19">
        <text>O(6)-methyl-dGTP + H2O = O(6)-methyl-dGMP + diphosphate + H(+)</text>
        <dbReference type="Rhea" id="RHEA:67600"/>
        <dbReference type="ChEBI" id="CHEBI:15377"/>
        <dbReference type="ChEBI" id="CHEBI:15378"/>
        <dbReference type="ChEBI" id="CHEBI:33019"/>
        <dbReference type="ChEBI" id="CHEBI:169974"/>
        <dbReference type="ChEBI" id="CHEBI:169975"/>
    </reaction>
    <physiologicalReaction direction="left-to-right" evidence="19">
        <dbReference type="Rhea" id="RHEA:67601"/>
    </physiologicalReaction>
</comment>
<gene>
    <name evidence="23" type="ORF">L0M17_12750</name>
</gene>
<evidence type="ECO:0000256" key="17">
    <source>
        <dbReference type="ARBA" id="ARBA00032071"/>
    </source>
</evidence>
<dbReference type="PANTHER" id="PTHR43758">
    <property type="entry name" value="7,8-DIHYDRO-8-OXOGUANINE TRIPHOSPHATASE"/>
    <property type="match status" value="1"/>
</dbReference>
<evidence type="ECO:0000256" key="4">
    <source>
        <dbReference type="ARBA" id="ARBA00022723"/>
    </source>
</evidence>
<dbReference type="CDD" id="cd03427">
    <property type="entry name" value="NUDIX_MTH1_Nudt1"/>
    <property type="match status" value="1"/>
</dbReference>
<dbReference type="InterPro" id="IPR015797">
    <property type="entry name" value="NUDIX_hydrolase-like_dom_sf"/>
</dbReference>
<dbReference type="InterPro" id="IPR003563">
    <property type="entry name" value="8ODP"/>
</dbReference>
<name>A0ABS9U2A9_9MICC</name>
<keyword evidence="4" id="KW-0479">Metal-binding</keyword>
<keyword evidence="6" id="KW-0460">Magnesium</keyword>
<keyword evidence="24" id="KW-1185">Reference proteome</keyword>
<dbReference type="Proteomes" id="UP001202922">
    <property type="component" value="Unassembled WGS sequence"/>
</dbReference>
<evidence type="ECO:0000259" key="22">
    <source>
        <dbReference type="PROSITE" id="PS51462"/>
    </source>
</evidence>
<evidence type="ECO:0000256" key="1">
    <source>
        <dbReference type="ARBA" id="ARBA00001946"/>
    </source>
</evidence>
<protein>
    <recommendedName>
        <fullName evidence="12">Oxidized purine nucleoside triphosphate hydrolase</fullName>
        <ecNumber evidence="11">3.6.1.56</ecNumber>
    </recommendedName>
    <alternativeName>
        <fullName evidence="16">2-hydroxy-dATP diphosphatase</fullName>
    </alternativeName>
    <alternativeName>
        <fullName evidence="15">7,8-dihydro-8-oxoguanine triphosphatase</fullName>
    </alternativeName>
    <alternativeName>
        <fullName evidence="14">8-oxo-dGTPase</fullName>
    </alternativeName>
    <alternativeName>
        <fullName evidence="17">Methylated purine nucleoside triphosphate hydrolase</fullName>
    </alternativeName>
    <alternativeName>
        <fullName evidence="13">Nucleoside diphosphate-linked moiety X motif 1</fullName>
    </alternativeName>
</protein>
<evidence type="ECO:0000256" key="19">
    <source>
        <dbReference type="ARBA" id="ARBA00048894"/>
    </source>
</evidence>
<evidence type="ECO:0000256" key="12">
    <source>
        <dbReference type="ARBA" id="ARBA00026218"/>
    </source>
</evidence>
<feature type="domain" description="Nudix hydrolase" evidence="22">
    <location>
        <begin position="2"/>
        <end position="138"/>
    </location>
</feature>
<evidence type="ECO:0000256" key="10">
    <source>
        <dbReference type="ARBA" id="ARBA00024596"/>
    </source>
</evidence>
<evidence type="ECO:0000256" key="9">
    <source>
        <dbReference type="ARBA" id="ARBA00024486"/>
    </source>
</evidence>
<dbReference type="Pfam" id="PF00293">
    <property type="entry name" value="NUDIX"/>
    <property type="match status" value="1"/>
</dbReference>
<evidence type="ECO:0000256" key="20">
    <source>
        <dbReference type="ARBA" id="ARBA00049032"/>
    </source>
</evidence>
<dbReference type="InterPro" id="IPR000086">
    <property type="entry name" value="NUDIX_hydrolase_dom"/>
</dbReference>
<evidence type="ECO:0000256" key="6">
    <source>
        <dbReference type="ARBA" id="ARBA00022842"/>
    </source>
</evidence>
<dbReference type="EMBL" id="JAKZBV010000001">
    <property type="protein sequence ID" value="MCH6470833.1"/>
    <property type="molecule type" value="Genomic_DNA"/>
</dbReference>
<dbReference type="InterPro" id="IPR020084">
    <property type="entry name" value="NUDIX_hydrolase_CS"/>
</dbReference>
<evidence type="ECO:0000313" key="24">
    <source>
        <dbReference type="Proteomes" id="UP001202922"/>
    </source>
</evidence>
<comment type="catalytic activity">
    <reaction evidence="18">
        <text>N(6)-methyl-ATP + H2O = N(6)-methyl-AMP + diphosphate + H(+)</text>
        <dbReference type="Rhea" id="RHEA:67608"/>
        <dbReference type="ChEBI" id="CHEBI:15377"/>
        <dbReference type="ChEBI" id="CHEBI:15378"/>
        <dbReference type="ChEBI" id="CHEBI:33019"/>
        <dbReference type="ChEBI" id="CHEBI:144842"/>
        <dbReference type="ChEBI" id="CHEBI:172873"/>
    </reaction>
    <physiologicalReaction direction="left-to-right" evidence="18">
        <dbReference type="Rhea" id="RHEA:67609"/>
    </physiologicalReaction>
</comment>
<comment type="function">
    <text evidence="21">Oxidized purine nucleoside triphosphate hydrolase which is a prominent sanitizer of the oxidized nucleotide pool. Catalyzes the hydrolysis of 2-oxo-dATP (2-hydroxy-dATP) into 2-oxo-dAMP. Also has a significant hydrolase activity toward 2-oxo-ATP, 8-oxo-dGTP and 8-oxo-dATP. Through the hydrolysis of oxidized purine nucleoside triphosphates, prevents their incorporation into DNA and the subsequent transversions A:T to C:G and G:C to T:A. Also catalyzes the hydrolysis of methylated purine nucleoside triphosphate preventing their integration into DNA. Through this antimutagenic activity protects cells from oxidative stress.</text>
</comment>
<evidence type="ECO:0000256" key="7">
    <source>
        <dbReference type="ARBA" id="ARBA00024448"/>
    </source>
</evidence>
<reference evidence="23 24" key="1">
    <citation type="submission" date="2022-03" db="EMBL/GenBank/DDBJ databases">
        <title>Sinomonas sp. isolated from a soil.</title>
        <authorList>
            <person name="Han J."/>
            <person name="Kim D.-U."/>
        </authorList>
    </citation>
    <scope>NUCLEOTIDE SEQUENCE [LARGE SCALE GENOMIC DNA]</scope>
    <source>
        <strain evidence="23 24">5-5</strain>
    </source>
</reference>
<dbReference type="PROSITE" id="PS51462">
    <property type="entry name" value="NUDIX"/>
    <property type="match status" value="1"/>
</dbReference>
<comment type="catalytic activity">
    <reaction evidence="20">
        <text>N(6)-methyl-dATP + H2O = N(6)-methyl-dAMP + diphosphate + H(+)</text>
        <dbReference type="Rhea" id="RHEA:67604"/>
        <dbReference type="ChEBI" id="CHEBI:15377"/>
        <dbReference type="ChEBI" id="CHEBI:15378"/>
        <dbReference type="ChEBI" id="CHEBI:33019"/>
        <dbReference type="ChEBI" id="CHEBI:169976"/>
        <dbReference type="ChEBI" id="CHEBI:172872"/>
    </reaction>
    <physiologicalReaction direction="left-to-right" evidence="20">
        <dbReference type="Rhea" id="RHEA:67605"/>
    </physiologicalReaction>
</comment>
<accession>A0ABS9U2A9</accession>
<evidence type="ECO:0000313" key="23">
    <source>
        <dbReference type="EMBL" id="MCH6470833.1"/>
    </source>
</evidence>
<proteinExistence type="inferred from homology"/>
<evidence type="ECO:0000256" key="5">
    <source>
        <dbReference type="ARBA" id="ARBA00022801"/>
    </source>
</evidence>
<dbReference type="EC" id="3.6.1.56" evidence="11"/>
<dbReference type="PROSITE" id="PS00893">
    <property type="entry name" value="NUDIX_BOX"/>
    <property type="match status" value="1"/>
</dbReference>
<comment type="cofactor">
    <cofactor evidence="1">
        <name>Mg(2+)</name>
        <dbReference type="ChEBI" id="CHEBI:18420"/>
    </cofactor>
</comment>
<evidence type="ECO:0000256" key="11">
    <source>
        <dbReference type="ARBA" id="ARBA00026103"/>
    </source>
</evidence>
<comment type="subunit">
    <text evidence="3">Monomer.</text>
</comment>
<keyword evidence="5" id="KW-0378">Hydrolase</keyword>
<comment type="catalytic activity">
    <reaction evidence="8">
        <text>2-oxo-dATP + H2O = 2-oxo-dAMP + diphosphate + H(+)</text>
        <dbReference type="Rhea" id="RHEA:31583"/>
        <dbReference type="ChEBI" id="CHEBI:15377"/>
        <dbReference type="ChEBI" id="CHEBI:15378"/>
        <dbReference type="ChEBI" id="CHEBI:33019"/>
        <dbReference type="ChEBI" id="CHEBI:63212"/>
        <dbReference type="ChEBI" id="CHEBI:77897"/>
        <dbReference type="EC" id="3.6.1.56"/>
    </reaction>
    <physiologicalReaction direction="left-to-right" evidence="8">
        <dbReference type="Rhea" id="RHEA:31584"/>
    </physiologicalReaction>
</comment>
<evidence type="ECO:0000256" key="3">
    <source>
        <dbReference type="ARBA" id="ARBA00011245"/>
    </source>
</evidence>